<evidence type="ECO:0000259" key="1">
    <source>
        <dbReference type="PROSITE" id="PS51782"/>
    </source>
</evidence>
<evidence type="ECO:0000313" key="3">
    <source>
        <dbReference type="Proteomes" id="UP000076925"/>
    </source>
</evidence>
<dbReference type="Pfam" id="PF01476">
    <property type="entry name" value="LysM"/>
    <property type="match status" value="1"/>
</dbReference>
<protein>
    <recommendedName>
        <fullName evidence="1">LysM domain-containing protein</fullName>
    </recommendedName>
</protein>
<dbReference type="SMART" id="SM00257">
    <property type="entry name" value="LysM"/>
    <property type="match status" value="1"/>
</dbReference>
<accession>A0A139XGL9</accession>
<dbReference type="Proteomes" id="UP000076925">
    <property type="component" value="Unassembled WGS sequence"/>
</dbReference>
<name>A0A139XGL9_9CYAN</name>
<dbReference type="PROSITE" id="PS51782">
    <property type="entry name" value="LYSM"/>
    <property type="match status" value="1"/>
</dbReference>
<reference evidence="2 3" key="1">
    <citation type="journal article" date="2013" name="Genome Biol. Evol.">
        <title>Genomes of Stigonematalean cyanobacteria (subsection V) and the evolution of oxygenic photosynthesis from prokaryotes to plastids.</title>
        <authorList>
            <person name="Dagan T."/>
            <person name="Roettger M."/>
            <person name="Stucken K."/>
            <person name="Landan G."/>
            <person name="Koch R."/>
            <person name="Major P."/>
            <person name="Gould S.B."/>
            <person name="Goremykin V.V."/>
            <person name="Rippka R."/>
            <person name="Tandeau de Marsac N."/>
            <person name="Gugger M."/>
            <person name="Lockhart P.J."/>
            <person name="Allen J.F."/>
            <person name="Brune I."/>
            <person name="Maus I."/>
            <person name="Puhler A."/>
            <person name="Martin W.F."/>
        </authorList>
    </citation>
    <scope>NUCLEOTIDE SEQUENCE [LARGE SCALE GENOMIC DNA]</scope>
    <source>
        <strain evidence="2 3">PCC 7110</strain>
    </source>
</reference>
<dbReference type="InterPro" id="IPR036779">
    <property type="entry name" value="LysM_dom_sf"/>
</dbReference>
<sequence length="164" mass="18551">MYKNVRAIAATFVTLSTTILSLLNTPAYAIGYTLIYLQKNRCIADYESDRSVTLPRGYYPLVSRERLINGDDLFEIIAPDPEEPSMPIIVTVSNNCLINVNMPCAYDSSLYTVNPGDSLFKIARRELGDSNRWREIRKSNGTRLTKEEAQFLEPGEEVCIPNSY</sequence>
<gene>
    <name evidence="2" type="ORF">WA1_01390</name>
</gene>
<organism evidence="2 3">
    <name type="scientific">Scytonema hofmannii PCC 7110</name>
    <dbReference type="NCBI Taxonomy" id="128403"/>
    <lineage>
        <taxon>Bacteria</taxon>
        <taxon>Bacillati</taxon>
        <taxon>Cyanobacteriota</taxon>
        <taxon>Cyanophyceae</taxon>
        <taxon>Nostocales</taxon>
        <taxon>Scytonemataceae</taxon>
        <taxon>Scytonema</taxon>
    </lineage>
</organism>
<dbReference type="InterPro" id="IPR018392">
    <property type="entry name" value="LysM"/>
</dbReference>
<keyword evidence="3" id="KW-1185">Reference proteome</keyword>
<dbReference type="OrthoDB" id="1242806at2"/>
<proteinExistence type="predicted"/>
<dbReference type="RefSeq" id="WP_017749225.1">
    <property type="nucleotide sequence ID" value="NZ_KQ976354.1"/>
</dbReference>
<dbReference type="CDD" id="cd00118">
    <property type="entry name" value="LysM"/>
    <property type="match status" value="1"/>
</dbReference>
<feature type="domain" description="LysM" evidence="1">
    <location>
        <begin position="109"/>
        <end position="160"/>
    </location>
</feature>
<dbReference type="SUPFAM" id="SSF54106">
    <property type="entry name" value="LysM domain"/>
    <property type="match status" value="1"/>
</dbReference>
<evidence type="ECO:0000313" key="2">
    <source>
        <dbReference type="EMBL" id="KYC43837.1"/>
    </source>
</evidence>
<comment type="caution">
    <text evidence="2">The sequence shown here is derived from an EMBL/GenBank/DDBJ whole genome shotgun (WGS) entry which is preliminary data.</text>
</comment>
<dbReference type="EMBL" id="ANNX02000012">
    <property type="protein sequence ID" value="KYC43837.1"/>
    <property type="molecule type" value="Genomic_DNA"/>
</dbReference>
<dbReference type="AlphaFoldDB" id="A0A139XGL9"/>
<dbReference type="Gene3D" id="3.10.350.10">
    <property type="entry name" value="LysM domain"/>
    <property type="match status" value="1"/>
</dbReference>